<evidence type="ECO:0000313" key="1">
    <source>
        <dbReference type="EMBL" id="VTP66254.1"/>
    </source>
</evidence>
<organism evidence="1 2">
    <name type="scientific">Leclercia adecarboxylata</name>
    <dbReference type="NCBI Taxonomy" id="83655"/>
    <lineage>
        <taxon>Bacteria</taxon>
        <taxon>Pseudomonadati</taxon>
        <taxon>Pseudomonadota</taxon>
        <taxon>Gammaproteobacteria</taxon>
        <taxon>Enterobacterales</taxon>
        <taxon>Enterobacteriaceae</taxon>
        <taxon>Leclercia</taxon>
    </lineage>
</organism>
<protein>
    <submittedName>
        <fullName evidence="1">Uncharacterized protein</fullName>
    </submittedName>
</protein>
<accession>A0A4U9HPX2</accession>
<sequence length="93" mass="10069">MIIAVGGSSSDSNSSSDWLASGSRKFFTTISWVLHSIPFASKAFLVAFQSLQRGGGIKRPAYPSNAPMTLFCQIRCRLSSGRFIIKTNHIGAE</sequence>
<proteinExistence type="predicted"/>
<reference evidence="1 2" key="1">
    <citation type="submission" date="2019-05" db="EMBL/GenBank/DDBJ databases">
        <authorList>
            <consortium name="Pathogen Informatics"/>
        </authorList>
    </citation>
    <scope>NUCLEOTIDE SEQUENCE [LARGE SCALE GENOMIC DNA]</scope>
    <source>
        <strain evidence="1 2">NCTC13032</strain>
    </source>
</reference>
<dbReference type="Proteomes" id="UP000310719">
    <property type="component" value="Chromosome"/>
</dbReference>
<dbReference type="AlphaFoldDB" id="A0A4U9HPX2"/>
<name>A0A4U9HPX2_9ENTR</name>
<gene>
    <name evidence="1" type="ORF">NCTC13032_02438</name>
</gene>
<dbReference type="EMBL" id="LR590464">
    <property type="protein sequence ID" value="VTP66254.1"/>
    <property type="molecule type" value="Genomic_DNA"/>
</dbReference>
<evidence type="ECO:0000313" key="2">
    <source>
        <dbReference type="Proteomes" id="UP000310719"/>
    </source>
</evidence>